<feature type="non-terminal residue" evidence="1">
    <location>
        <position position="1"/>
    </location>
</feature>
<name>A0A0F9J2L3_9ZZZZ</name>
<organism evidence="1">
    <name type="scientific">marine sediment metagenome</name>
    <dbReference type="NCBI Taxonomy" id="412755"/>
    <lineage>
        <taxon>unclassified sequences</taxon>
        <taxon>metagenomes</taxon>
        <taxon>ecological metagenomes</taxon>
    </lineage>
</organism>
<accession>A0A0F9J2L3</accession>
<comment type="caution">
    <text evidence="1">The sequence shown here is derived from an EMBL/GenBank/DDBJ whole genome shotgun (WGS) entry which is preliminary data.</text>
</comment>
<protein>
    <submittedName>
        <fullName evidence="1">Uncharacterized protein</fullName>
    </submittedName>
</protein>
<dbReference type="AlphaFoldDB" id="A0A0F9J2L3"/>
<sequence length="97" mass="11272">GYKQEGLWWWMKNYGYEGWGLLPNDAATGSWERFVAPTVAEMGKALPNWNYTIRLDYEPYKNKWCALQKGGKIEVDADTEANARAKMYLYLKKEGLL</sequence>
<gene>
    <name evidence="1" type="ORF">LCGC14_1875160</name>
</gene>
<evidence type="ECO:0000313" key="1">
    <source>
        <dbReference type="EMBL" id="KKL93397.1"/>
    </source>
</evidence>
<dbReference type="EMBL" id="LAZR01019201">
    <property type="protein sequence ID" value="KKL93397.1"/>
    <property type="molecule type" value="Genomic_DNA"/>
</dbReference>
<proteinExistence type="predicted"/>
<reference evidence="1" key="1">
    <citation type="journal article" date="2015" name="Nature">
        <title>Complex archaea that bridge the gap between prokaryotes and eukaryotes.</title>
        <authorList>
            <person name="Spang A."/>
            <person name="Saw J.H."/>
            <person name="Jorgensen S.L."/>
            <person name="Zaremba-Niedzwiedzka K."/>
            <person name="Martijn J."/>
            <person name="Lind A.E."/>
            <person name="van Eijk R."/>
            <person name="Schleper C."/>
            <person name="Guy L."/>
            <person name="Ettema T.J."/>
        </authorList>
    </citation>
    <scope>NUCLEOTIDE SEQUENCE</scope>
</reference>